<proteinExistence type="predicted"/>
<evidence type="ECO:0000313" key="1">
    <source>
        <dbReference type="EMBL" id="KAF3565539.1"/>
    </source>
</evidence>
<evidence type="ECO:0008006" key="3">
    <source>
        <dbReference type="Google" id="ProtNLM"/>
    </source>
</evidence>
<organism evidence="1 2">
    <name type="scientific">Brassica cretica</name>
    <name type="common">Mustard</name>
    <dbReference type="NCBI Taxonomy" id="69181"/>
    <lineage>
        <taxon>Eukaryota</taxon>
        <taxon>Viridiplantae</taxon>
        <taxon>Streptophyta</taxon>
        <taxon>Embryophyta</taxon>
        <taxon>Tracheophyta</taxon>
        <taxon>Spermatophyta</taxon>
        <taxon>Magnoliopsida</taxon>
        <taxon>eudicotyledons</taxon>
        <taxon>Gunneridae</taxon>
        <taxon>Pentapetalae</taxon>
        <taxon>rosids</taxon>
        <taxon>malvids</taxon>
        <taxon>Brassicales</taxon>
        <taxon>Brassicaceae</taxon>
        <taxon>Brassiceae</taxon>
        <taxon>Brassica</taxon>
    </lineage>
</organism>
<dbReference type="Proteomes" id="UP000266723">
    <property type="component" value="Unassembled WGS sequence"/>
</dbReference>
<protein>
    <recommendedName>
        <fullName evidence="3">IBB domain-containing protein</fullName>
    </recommendedName>
</protein>
<sequence>MVDSEAFRFRSVTCRIVEDLSVQFLGSEVEFDFFEICRENRETSVGGRSGDGLLQSGRVQYKLQKSSATDAKRRRRRIALERREREKGARVLQRERERALRDSPLFVTLISDSEALEGYRSLPAQGVPDPSSDIRDPRAAPARDLFLVRDSIRQLASDDQGVPDQETKDVRYPIEATRSIPARVPFVSSSR</sequence>
<comment type="caution">
    <text evidence="1">The sequence shown here is derived from an EMBL/GenBank/DDBJ whole genome shotgun (WGS) entry which is preliminary data.</text>
</comment>
<accession>A0ABQ7D1N5</accession>
<dbReference type="EMBL" id="QGKV02000759">
    <property type="protein sequence ID" value="KAF3565539.1"/>
    <property type="molecule type" value="Genomic_DNA"/>
</dbReference>
<evidence type="ECO:0000313" key="2">
    <source>
        <dbReference type="Proteomes" id="UP000266723"/>
    </source>
</evidence>
<reference evidence="1 2" key="1">
    <citation type="journal article" date="2020" name="BMC Genomics">
        <title>Intraspecific diversification of the crop wild relative Brassica cretica Lam. using demographic model selection.</title>
        <authorList>
            <person name="Kioukis A."/>
            <person name="Michalopoulou V.A."/>
            <person name="Briers L."/>
            <person name="Pirintsos S."/>
            <person name="Studholme D.J."/>
            <person name="Pavlidis P."/>
            <person name="Sarris P.F."/>
        </authorList>
    </citation>
    <scope>NUCLEOTIDE SEQUENCE [LARGE SCALE GENOMIC DNA]</scope>
    <source>
        <strain evidence="2">cv. PFS-1207/04</strain>
    </source>
</reference>
<gene>
    <name evidence="1" type="ORF">DY000_02013277</name>
</gene>
<keyword evidence="2" id="KW-1185">Reference proteome</keyword>
<name>A0ABQ7D1N5_BRACR</name>